<dbReference type="InterPro" id="IPR012340">
    <property type="entry name" value="NA-bd_OB-fold"/>
</dbReference>
<dbReference type="EMBL" id="NNRU01000005">
    <property type="protein sequence ID" value="RFT28128.1"/>
    <property type="molecule type" value="Genomic_DNA"/>
</dbReference>
<reference evidence="4 5" key="1">
    <citation type="submission" date="2017-07" db="EMBL/GenBank/DDBJ databases">
        <title>A comparative genomics approach to explaining the enigmatic role of Gardnerella vaginalis in the vaginal microbiome.</title>
        <authorList>
            <person name="Vancuren S.J."/>
            <person name="Hill J.E."/>
        </authorList>
    </citation>
    <scope>NUCLEOTIDE SEQUENCE [LARGE SCALE GENOMIC DNA]</scope>
    <source>
        <strain evidence="4 5">WP023</strain>
    </source>
</reference>
<evidence type="ECO:0000313" key="5">
    <source>
        <dbReference type="Proteomes" id="UP000258379"/>
    </source>
</evidence>
<feature type="compositionally biased region" description="Polar residues" evidence="3">
    <location>
        <begin position="166"/>
        <end position="176"/>
    </location>
</feature>
<evidence type="ECO:0000256" key="2">
    <source>
        <dbReference type="PROSITE-ProRule" id="PRU00252"/>
    </source>
</evidence>
<dbReference type="GO" id="GO:0003697">
    <property type="term" value="F:single-stranded DNA binding"/>
    <property type="evidence" value="ECO:0007669"/>
    <property type="project" value="InterPro"/>
</dbReference>
<comment type="caution">
    <text evidence="4">The sequence shown here is derived from an EMBL/GenBank/DDBJ whole genome shotgun (WGS) entry which is preliminary data.</text>
</comment>
<dbReference type="RefSeq" id="WP_415686638.1">
    <property type="nucleotide sequence ID" value="NZ_JBLLPI010000003.1"/>
</dbReference>
<evidence type="ECO:0000313" key="4">
    <source>
        <dbReference type="EMBL" id="RFT28128.1"/>
    </source>
</evidence>
<protein>
    <submittedName>
        <fullName evidence="4">Single-stranded DNA-binding protein</fullName>
    </submittedName>
</protein>
<feature type="region of interest" description="Disordered" evidence="3">
    <location>
        <begin position="125"/>
        <end position="148"/>
    </location>
</feature>
<name>A0A3E2C8Q6_GARVA</name>
<dbReference type="CDD" id="cd04496">
    <property type="entry name" value="SSB_OBF"/>
    <property type="match status" value="1"/>
</dbReference>
<dbReference type="Pfam" id="PF00436">
    <property type="entry name" value="SSB"/>
    <property type="match status" value="1"/>
</dbReference>
<dbReference type="SUPFAM" id="SSF50249">
    <property type="entry name" value="Nucleic acid-binding proteins"/>
    <property type="match status" value="1"/>
</dbReference>
<dbReference type="GO" id="GO:0009295">
    <property type="term" value="C:nucleoid"/>
    <property type="evidence" value="ECO:0007669"/>
    <property type="project" value="TreeGrafter"/>
</dbReference>
<evidence type="ECO:0000256" key="3">
    <source>
        <dbReference type="SAM" id="MobiDB-lite"/>
    </source>
</evidence>
<feature type="compositionally biased region" description="Polar residues" evidence="3">
    <location>
        <begin position="128"/>
        <end position="148"/>
    </location>
</feature>
<gene>
    <name evidence="4" type="ORF">CG405_06645</name>
</gene>
<sequence length="214" mass="24123">MAQQQATLTISGYVGSDPVNFSRNENSPACSLRIGSTTSYYHSEERQWKDRPTTWMTVKAYKSLAANVLKSVHKGDAIVVCGNLNTESWHKDGEDRSRVVLEATAIGHDLNRGISAFTKYSYNRGRTDQSNNSKYHTNQINQENRANQETYSNQDLSLAMKNPMANTYSMDSSQENDSQEYHYDAESSAKETIDFGSQVKENQYDDIEGGINDF</sequence>
<feature type="region of interest" description="Disordered" evidence="3">
    <location>
        <begin position="166"/>
        <end position="188"/>
    </location>
</feature>
<accession>A0A3E2C8Q6</accession>
<dbReference type="PANTHER" id="PTHR10302">
    <property type="entry name" value="SINGLE-STRANDED DNA-BINDING PROTEIN"/>
    <property type="match status" value="1"/>
</dbReference>
<dbReference type="GO" id="GO:0006260">
    <property type="term" value="P:DNA replication"/>
    <property type="evidence" value="ECO:0007669"/>
    <property type="project" value="InterPro"/>
</dbReference>
<dbReference type="Gene3D" id="2.40.50.140">
    <property type="entry name" value="Nucleic acid-binding proteins"/>
    <property type="match status" value="1"/>
</dbReference>
<dbReference type="AlphaFoldDB" id="A0A3E2C8Q6"/>
<dbReference type="InterPro" id="IPR000424">
    <property type="entry name" value="Primosome_PriB/ssb"/>
</dbReference>
<organism evidence="4 5">
    <name type="scientific">Gardnerella vaginalis</name>
    <dbReference type="NCBI Taxonomy" id="2702"/>
    <lineage>
        <taxon>Bacteria</taxon>
        <taxon>Bacillati</taxon>
        <taxon>Actinomycetota</taxon>
        <taxon>Actinomycetes</taxon>
        <taxon>Bifidobacteriales</taxon>
        <taxon>Bifidobacteriaceae</taxon>
        <taxon>Gardnerella</taxon>
    </lineage>
</organism>
<dbReference type="InterPro" id="IPR011344">
    <property type="entry name" value="ssDNA-bd"/>
</dbReference>
<dbReference type="PROSITE" id="PS50935">
    <property type="entry name" value="SSB"/>
    <property type="match status" value="1"/>
</dbReference>
<dbReference type="Proteomes" id="UP000258379">
    <property type="component" value="Unassembled WGS sequence"/>
</dbReference>
<feature type="compositionally biased region" description="Basic and acidic residues" evidence="3">
    <location>
        <begin position="179"/>
        <end position="188"/>
    </location>
</feature>
<evidence type="ECO:0000256" key="1">
    <source>
        <dbReference type="ARBA" id="ARBA00023125"/>
    </source>
</evidence>
<dbReference type="PANTHER" id="PTHR10302:SF27">
    <property type="entry name" value="SINGLE-STRANDED DNA-BINDING PROTEIN"/>
    <property type="match status" value="1"/>
</dbReference>
<proteinExistence type="predicted"/>
<keyword evidence="1 2" id="KW-0238">DNA-binding</keyword>